<evidence type="ECO:0000259" key="5">
    <source>
        <dbReference type="PROSITE" id="PS51462"/>
    </source>
</evidence>
<dbReference type="InterPro" id="IPR020476">
    <property type="entry name" value="Nudix_hydrolase"/>
</dbReference>
<dbReference type="PROSITE" id="PS00893">
    <property type="entry name" value="NUDIX_BOX"/>
    <property type="match status" value="1"/>
</dbReference>
<keyword evidence="2 4" id="KW-0378">Hydrolase</keyword>
<evidence type="ECO:0000313" key="6">
    <source>
        <dbReference type="EMBL" id="SFS11636.1"/>
    </source>
</evidence>
<dbReference type="InterPro" id="IPR020084">
    <property type="entry name" value="NUDIX_hydrolase_CS"/>
</dbReference>
<dbReference type="Gene3D" id="3.90.79.10">
    <property type="entry name" value="Nucleoside Triphosphate Pyrophosphohydrolase"/>
    <property type="match status" value="1"/>
</dbReference>
<evidence type="ECO:0000256" key="1">
    <source>
        <dbReference type="ARBA" id="ARBA00001946"/>
    </source>
</evidence>
<evidence type="ECO:0000313" key="7">
    <source>
        <dbReference type="Proteomes" id="UP000199024"/>
    </source>
</evidence>
<dbReference type="STRING" id="474950.SAMN05421771_1997"/>
<proteinExistence type="inferred from homology"/>
<dbReference type="PROSITE" id="PS51462">
    <property type="entry name" value="NUDIX"/>
    <property type="match status" value="1"/>
</dbReference>
<dbReference type="EMBL" id="FOZL01000001">
    <property type="protein sequence ID" value="SFS11636.1"/>
    <property type="molecule type" value="Genomic_DNA"/>
</dbReference>
<dbReference type="PANTHER" id="PTHR43046">
    <property type="entry name" value="GDP-MANNOSE MANNOSYL HYDROLASE"/>
    <property type="match status" value="1"/>
</dbReference>
<dbReference type="RefSeq" id="WP_175528949.1">
    <property type="nucleotide sequence ID" value="NZ_FOZL01000001.1"/>
</dbReference>
<reference evidence="6 7" key="1">
    <citation type="submission" date="2016-10" db="EMBL/GenBank/DDBJ databases">
        <authorList>
            <person name="de Groot N.N."/>
        </authorList>
    </citation>
    <scope>NUCLEOTIDE SEQUENCE [LARGE SCALE GENOMIC DNA]</scope>
    <source>
        <strain evidence="6 7">DSM 21001</strain>
    </source>
</reference>
<comment type="cofactor">
    <cofactor evidence="1">
        <name>Mg(2+)</name>
        <dbReference type="ChEBI" id="CHEBI:18420"/>
    </cofactor>
</comment>
<evidence type="ECO:0000256" key="3">
    <source>
        <dbReference type="ARBA" id="ARBA00022842"/>
    </source>
</evidence>
<keyword evidence="7" id="KW-1185">Reference proteome</keyword>
<dbReference type="PRINTS" id="PR00502">
    <property type="entry name" value="NUDIXFAMILY"/>
</dbReference>
<dbReference type="SUPFAM" id="SSF55811">
    <property type="entry name" value="Nudix"/>
    <property type="match status" value="1"/>
</dbReference>
<gene>
    <name evidence="6" type="ORF">SAMN05421771_1997</name>
</gene>
<dbReference type="InterPro" id="IPR015797">
    <property type="entry name" value="NUDIX_hydrolase-like_dom_sf"/>
</dbReference>
<dbReference type="Pfam" id="PF00293">
    <property type="entry name" value="NUDIX"/>
    <property type="match status" value="1"/>
</dbReference>
<evidence type="ECO:0000256" key="4">
    <source>
        <dbReference type="RuleBase" id="RU003476"/>
    </source>
</evidence>
<sequence>MRPRRSARVLLFAPTGEVLLIRFAVPQPDGEFVFWVTPGGEIEEGETELEAARRELREELGLDLALRGPVFEDSNQFVHLGEWRANTDFFFTAHCDPDAPVLIGFTADEIAIMKEIRWWSAGELEITNERIYPASLPQLIRDHFGPR</sequence>
<feature type="domain" description="Nudix hydrolase" evidence="5">
    <location>
        <begin position="2"/>
        <end position="140"/>
    </location>
</feature>
<dbReference type="Proteomes" id="UP000199024">
    <property type="component" value="Unassembled WGS sequence"/>
</dbReference>
<name>A0A1I6M7G2_9BACT</name>
<evidence type="ECO:0000256" key="2">
    <source>
        <dbReference type="ARBA" id="ARBA00022801"/>
    </source>
</evidence>
<dbReference type="AlphaFoldDB" id="A0A1I6M7G2"/>
<keyword evidence="3" id="KW-0460">Magnesium</keyword>
<protein>
    <submittedName>
        <fullName evidence="6">ADP-ribose pyrophosphatase YjhB, NUDIX family</fullName>
    </submittedName>
</protein>
<comment type="similarity">
    <text evidence="4">Belongs to the Nudix hydrolase family.</text>
</comment>
<accession>A0A1I6M7G2</accession>
<organism evidence="6 7">
    <name type="scientific">Granulicella pectinivorans</name>
    <dbReference type="NCBI Taxonomy" id="474950"/>
    <lineage>
        <taxon>Bacteria</taxon>
        <taxon>Pseudomonadati</taxon>
        <taxon>Acidobacteriota</taxon>
        <taxon>Terriglobia</taxon>
        <taxon>Terriglobales</taxon>
        <taxon>Acidobacteriaceae</taxon>
        <taxon>Granulicella</taxon>
    </lineage>
</organism>
<dbReference type="PANTHER" id="PTHR43046:SF12">
    <property type="entry name" value="GDP-MANNOSE MANNOSYL HYDROLASE"/>
    <property type="match status" value="1"/>
</dbReference>
<dbReference type="InterPro" id="IPR000086">
    <property type="entry name" value="NUDIX_hydrolase_dom"/>
</dbReference>
<dbReference type="GO" id="GO:0016787">
    <property type="term" value="F:hydrolase activity"/>
    <property type="evidence" value="ECO:0007669"/>
    <property type="project" value="UniProtKB-KW"/>
</dbReference>